<accession>A0A437SB79</accession>
<dbReference type="Pfam" id="PF09953">
    <property type="entry name" value="DUF2187"/>
    <property type="match status" value="1"/>
</dbReference>
<protein>
    <submittedName>
        <fullName evidence="1">DUF2187 domain-containing protein</fullName>
    </submittedName>
</protein>
<gene>
    <name evidence="1" type="ORF">BM74_30030</name>
</gene>
<evidence type="ECO:0000313" key="1">
    <source>
        <dbReference type="EMBL" id="RVU60716.1"/>
    </source>
</evidence>
<dbReference type="Proteomes" id="UP000286687">
    <property type="component" value="Unassembled WGS sequence"/>
</dbReference>
<comment type="caution">
    <text evidence="1">The sequence shown here is derived from an EMBL/GenBank/DDBJ whole genome shotgun (WGS) entry which is preliminary data.</text>
</comment>
<evidence type="ECO:0000313" key="2">
    <source>
        <dbReference type="Proteomes" id="UP000286687"/>
    </source>
</evidence>
<dbReference type="AlphaFoldDB" id="A0A437SB79"/>
<organism evidence="1 2">
    <name type="scientific">Bacillus thuringiensis</name>
    <dbReference type="NCBI Taxonomy" id="1428"/>
    <lineage>
        <taxon>Bacteria</taxon>
        <taxon>Bacillati</taxon>
        <taxon>Bacillota</taxon>
        <taxon>Bacilli</taxon>
        <taxon>Bacillales</taxon>
        <taxon>Bacillaceae</taxon>
        <taxon>Bacillus</taxon>
        <taxon>Bacillus cereus group</taxon>
    </lineage>
</organism>
<sequence>MLDDVVQFCYRKNPSIVLTGYVVSVLENTVIVDISNMQHSLDKDIAIRQVVRHGKYTKVSNEKMKQEEQMCTFSM</sequence>
<dbReference type="EMBL" id="LDER01000373">
    <property type="protein sequence ID" value="RVU60716.1"/>
    <property type="molecule type" value="Genomic_DNA"/>
</dbReference>
<dbReference type="InterPro" id="IPR018690">
    <property type="entry name" value="DUF2187"/>
</dbReference>
<proteinExistence type="predicted"/>
<reference evidence="1 2" key="1">
    <citation type="submission" date="2018-01" db="EMBL/GenBank/DDBJ databases">
        <title>Complete genome sequence of G25-42.</title>
        <authorList>
            <person name="Zheng Z."/>
            <person name="Sun M."/>
        </authorList>
    </citation>
    <scope>NUCLEOTIDE SEQUENCE [LARGE SCALE GENOMIC DNA]</scope>
    <source>
        <strain evidence="1 2">G25-42</strain>
    </source>
</reference>
<name>A0A437SB79_BACTU</name>